<dbReference type="RefSeq" id="WP_323298908.1">
    <property type="nucleotide sequence ID" value="NZ_JAYFUM010000031.1"/>
</dbReference>
<evidence type="ECO:0000259" key="2">
    <source>
        <dbReference type="Pfam" id="PF16117"/>
    </source>
</evidence>
<name>A0ABU5QFW1_9BACT</name>
<dbReference type="Pfam" id="PF16117">
    <property type="entry name" value="DUF4833"/>
    <property type="match status" value="1"/>
</dbReference>
<accession>A0ABU5QFW1</accession>
<reference evidence="3 4" key="1">
    <citation type="submission" date="2023-12" db="EMBL/GenBank/DDBJ databases">
        <title>Novel species of the genus Arcicella isolated from rivers.</title>
        <authorList>
            <person name="Lu H."/>
        </authorList>
    </citation>
    <scope>NUCLEOTIDE SEQUENCE [LARGE SCALE GENOMIC DNA]</scope>
    <source>
        <strain evidence="3 4">KCTC 23307</strain>
    </source>
</reference>
<evidence type="ECO:0000256" key="1">
    <source>
        <dbReference type="SAM" id="SignalP"/>
    </source>
</evidence>
<dbReference type="InterPro" id="IPR032269">
    <property type="entry name" value="DUF4833"/>
</dbReference>
<proteinExistence type="predicted"/>
<dbReference type="EMBL" id="JAYFUM010000031">
    <property type="protein sequence ID" value="MEA5141755.1"/>
    <property type="molecule type" value="Genomic_DNA"/>
</dbReference>
<comment type="caution">
    <text evidence="3">The sequence shown here is derived from an EMBL/GenBank/DDBJ whole genome shotgun (WGS) entry which is preliminary data.</text>
</comment>
<evidence type="ECO:0000313" key="3">
    <source>
        <dbReference type="EMBL" id="MEA5141755.1"/>
    </source>
</evidence>
<feature type="domain" description="DUF4833" evidence="2">
    <location>
        <begin position="43"/>
        <end position="181"/>
    </location>
</feature>
<dbReference type="Proteomes" id="UP001302949">
    <property type="component" value="Unassembled WGS sequence"/>
</dbReference>
<evidence type="ECO:0000313" key="4">
    <source>
        <dbReference type="Proteomes" id="UP001302949"/>
    </source>
</evidence>
<gene>
    <name evidence="3" type="ORF">VB248_21550</name>
</gene>
<feature type="signal peptide" evidence="1">
    <location>
        <begin position="1"/>
        <end position="20"/>
    </location>
</feature>
<feature type="chain" id="PRO_5046236880" evidence="1">
    <location>
        <begin position="21"/>
        <end position="184"/>
    </location>
</feature>
<keyword evidence="1" id="KW-0732">Signal</keyword>
<protein>
    <submittedName>
        <fullName evidence="3">DUF4833 domain-containing protein</fullName>
    </submittedName>
</protein>
<sequence length="184" mass="21012">MRFLKTTLILSILLFFNSLAQKNKTVASGETFPTPPETDIRLFYIQRSSNASAVVYDANLTADKKLNPKNPVHTYWIRYSEDGRKQELSTIQRTLAYGLYTKEVAGEKGSYDGHFLAYRKRKFVVKLTPQGEPVALFPINGKMQILKRVFVNVDESGMMPSVIHVELWGKDVNTGKEVYEKFKP</sequence>
<organism evidence="3 4">
    <name type="scientific">Arcicella rigui</name>
    <dbReference type="NCBI Taxonomy" id="797020"/>
    <lineage>
        <taxon>Bacteria</taxon>
        <taxon>Pseudomonadati</taxon>
        <taxon>Bacteroidota</taxon>
        <taxon>Cytophagia</taxon>
        <taxon>Cytophagales</taxon>
        <taxon>Flectobacillaceae</taxon>
        <taxon>Arcicella</taxon>
    </lineage>
</organism>
<keyword evidence="4" id="KW-1185">Reference proteome</keyword>